<dbReference type="PANTHER" id="PTHR19370:SF185">
    <property type="entry name" value="NADH-CYTOCHROME B5 REDUCTASE"/>
    <property type="match status" value="1"/>
</dbReference>
<evidence type="ECO:0000256" key="4">
    <source>
        <dbReference type="ARBA" id="ARBA00023002"/>
    </source>
</evidence>
<dbReference type="PRINTS" id="PR00406">
    <property type="entry name" value="CYTB5RDTASE"/>
</dbReference>
<dbReference type="Proteomes" id="UP000001357">
    <property type="component" value="Unassembled WGS sequence"/>
</dbReference>
<keyword evidence="5 7" id="KW-0520">NAD</keyword>
<evidence type="ECO:0000256" key="1">
    <source>
        <dbReference type="ARBA" id="ARBA00001974"/>
    </source>
</evidence>
<dbReference type="GO" id="GO:0090524">
    <property type="term" value="F:cytochrome-b5 reductase activity, acting on NADH"/>
    <property type="evidence" value="ECO:0007669"/>
    <property type="project" value="UniProtKB-EC"/>
</dbReference>
<dbReference type="FunFam" id="3.40.50.80:FF:000009">
    <property type="entry name" value="NADH-cytochrome b5 reductase"/>
    <property type="match status" value="1"/>
</dbReference>
<evidence type="ECO:0000256" key="2">
    <source>
        <dbReference type="ARBA" id="ARBA00022630"/>
    </source>
</evidence>
<feature type="domain" description="FAD-binding FR-type" evidence="9">
    <location>
        <begin position="63"/>
        <end position="174"/>
    </location>
</feature>
<dbReference type="EC" id="1.6.2.2" evidence="7"/>
<dbReference type="Pfam" id="PF00970">
    <property type="entry name" value="FAD_binding_6"/>
    <property type="match status" value="1"/>
</dbReference>
<dbReference type="Gene3D" id="2.40.30.10">
    <property type="entry name" value="Translation factors"/>
    <property type="match status" value="1"/>
</dbReference>
<dbReference type="GO" id="GO:0004128">
    <property type="term" value="F:cytochrome-b5 reductase activity, acting on NAD(P)H"/>
    <property type="evidence" value="ECO:0000318"/>
    <property type="project" value="GO_Central"/>
</dbReference>
<dbReference type="FunCoup" id="A9V5J1">
    <property type="interactions" value="1295"/>
</dbReference>
<dbReference type="OMA" id="VQIFMCG"/>
<keyword evidence="2 6" id="KW-0285">Flavoprotein</keyword>
<dbReference type="KEGG" id="mbr:MONBRDRAFT_33466"/>
<dbReference type="InterPro" id="IPR001433">
    <property type="entry name" value="OxRdtase_FAD/NAD-bd"/>
</dbReference>
<dbReference type="FunFam" id="2.40.30.10:FF:000021">
    <property type="entry name" value="NADH-cytochrome b5 reductase"/>
    <property type="match status" value="1"/>
</dbReference>
<feature type="binding site" evidence="6">
    <location>
        <position position="150"/>
    </location>
    <ligand>
        <name>FAD</name>
        <dbReference type="ChEBI" id="CHEBI:57692"/>
    </ligand>
</feature>
<organism evidence="10 11">
    <name type="scientific">Monosiga brevicollis</name>
    <name type="common">Choanoflagellate</name>
    <dbReference type="NCBI Taxonomy" id="81824"/>
    <lineage>
        <taxon>Eukaryota</taxon>
        <taxon>Choanoflagellata</taxon>
        <taxon>Craspedida</taxon>
        <taxon>Salpingoecidae</taxon>
        <taxon>Monosiga</taxon>
    </lineage>
</organism>
<keyword evidence="8" id="KW-0472">Membrane</keyword>
<feature type="binding site" evidence="6">
    <location>
        <position position="149"/>
    </location>
    <ligand>
        <name>FAD</name>
        <dbReference type="ChEBI" id="CHEBI:57692"/>
    </ligand>
</feature>
<keyword evidence="8" id="KW-1133">Transmembrane helix</keyword>
<evidence type="ECO:0000256" key="5">
    <source>
        <dbReference type="ARBA" id="ARBA00023027"/>
    </source>
</evidence>
<dbReference type="InterPro" id="IPR001709">
    <property type="entry name" value="Flavoprot_Pyr_Nucl_cyt_Rdtase"/>
</dbReference>
<reference evidence="10 11" key="1">
    <citation type="journal article" date="2008" name="Nature">
        <title>The genome of the choanoflagellate Monosiga brevicollis and the origin of metazoans.</title>
        <authorList>
            <consortium name="JGI Sequencing"/>
            <person name="King N."/>
            <person name="Westbrook M.J."/>
            <person name="Young S.L."/>
            <person name="Kuo A."/>
            <person name="Abedin M."/>
            <person name="Chapman J."/>
            <person name="Fairclough S."/>
            <person name="Hellsten U."/>
            <person name="Isogai Y."/>
            <person name="Letunic I."/>
            <person name="Marr M."/>
            <person name="Pincus D."/>
            <person name="Putnam N."/>
            <person name="Rokas A."/>
            <person name="Wright K.J."/>
            <person name="Zuzow R."/>
            <person name="Dirks W."/>
            <person name="Good M."/>
            <person name="Goodstein D."/>
            <person name="Lemons D."/>
            <person name="Li W."/>
            <person name="Lyons J.B."/>
            <person name="Morris A."/>
            <person name="Nichols S."/>
            <person name="Richter D.J."/>
            <person name="Salamov A."/>
            <person name="Bork P."/>
            <person name="Lim W.A."/>
            <person name="Manning G."/>
            <person name="Miller W.T."/>
            <person name="McGinnis W."/>
            <person name="Shapiro H."/>
            <person name="Tjian R."/>
            <person name="Grigoriev I.V."/>
            <person name="Rokhsar D."/>
        </authorList>
    </citation>
    <scope>NUCLEOTIDE SEQUENCE [LARGE SCALE GENOMIC DNA]</scope>
    <source>
        <strain evidence="11">MX1 / ATCC 50154</strain>
    </source>
</reference>
<feature type="binding site" evidence="6">
    <location>
        <position position="148"/>
    </location>
    <ligand>
        <name>FAD</name>
        <dbReference type="ChEBI" id="CHEBI:57692"/>
    </ligand>
</feature>
<keyword evidence="11" id="KW-1185">Reference proteome</keyword>
<dbReference type="GO" id="GO:0071949">
    <property type="term" value="F:FAD binding"/>
    <property type="evidence" value="ECO:0000318"/>
    <property type="project" value="GO_Central"/>
</dbReference>
<dbReference type="STRING" id="81824.A9V5J1"/>
<comment type="similarity">
    <text evidence="7">Belongs to the flavoprotein pyridine nucleotide cytochrome reductase family.</text>
</comment>
<protein>
    <recommendedName>
        <fullName evidence="7">NADH-cytochrome b5 reductase</fullName>
        <ecNumber evidence="7">1.6.2.2</ecNumber>
    </recommendedName>
</protein>
<keyword evidence="3 6" id="KW-0274">FAD</keyword>
<dbReference type="SUPFAM" id="SSF52343">
    <property type="entry name" value="Ferredoxin reductase-like, C-terminal NADP-linked domain"/>
    <property type="match status" value="1"/>
</dbReference>
<dbReference type="SUPFAM" id="SSF63380">
    <property type="entry name" value="Riboflavin synthase domain-like"/>
    <property type="match status" value="1"/>
</dbReference>
<name>A9V5J1_MONBE</name>
<evidence type="ECO:0000313" key="10">
    <source>
        <dbReference type="EMBL" id="EDQ87379.1"/>
    </source>
</evidence>
<dbReference type="AlphaFoldDB" id="A9V5J1"/>
<feature type="binding site" evidence="6">
    <location>
        <position position="115"/>
    </location>
    <ligand>
        <name>FAD</name>
        <dbReference type="ChEBI" id="CHEBI:57692"/>
    </ligand>
</feature>
<dbReference type="GeneID" id="5893251"/>
<dbReference type="InterPro" id="IPR039261">
    <property type="entry name" value="FNR_nucleotide-bd"/>
</dbReference>
<evidence type="ECO:0000256" key="7">
    <source>
        <dbReference type="RuleBase" id="RU361226"/>
    </source>
</evidence>
<dbReference type="PRINTS" id="PR00371">
    <property type="entry name" value="FPNCR"/>
</dbReference>
<sequence>MAATTLWERLCSMDIKLLGVTGIVAAGAGVLVGLPFGAGALLVGLGAAYYFGHRSPPIALNPDQKIPFALIEKEVLSHDTTRFRFALQSPEHVLGLPVGKHMNFSCKVDGKLVVRSYTPVSSNDEIGYFDMVIKVYKPLPPRFPDGGKMSQYFDQMKIGDTIDVRGPAGHIEYARPGVIILHKDKKSAPIVKNVTKFAMIAGGTGITPCLQIIRAIKKNPADRTEVYLVFANKSEDDILLRKELDEVAEDPRFHIWYTIDKAGPGWKYSEGYIDEAMLREHLPPVGEDVQALMCGPPPMLKFACVPNLEKLGYRSDQMATF</sequence>
<dbReference type="InterPro" id="IPR008333">
    <property type="entry name" value="Cbr1-like_FAD-bd_dom"/>
</dbReference>
<evidence type="ECO:0000256" key="8">
    <source>
        <dbReference type="SAM" id="Phobius"/>
    </source>
</evidence>
<dbReference type="InterPro" id="IPR017927">
    <property type="entry name" value="FAD-bd_FR_type"/>
</dbReference>
<comment type="catalytic activity">
    <reaction evidence="7">
        <text>2 Fe(III)-[cytochrome b5] + NADH = 2 Fe(II)-[cytochrome b5] + NAD(+) + H(+)</text>
        <dbReference type="Rhea" id="RHEA:46680"/>
        <dbReference type="Rhea" id="RHEA-COMP:10438"/>
        <dbReference type="Rhea" id="RHEA-COMP:10439"/>
        <dbReference type="ChEBI" id="CHEBI:15378"/>
        <dbReference type="ChEBI" id="CHEBI:29033"/>
        <dbReference type="ChEBI" id="CHEBI:29034"/>
        <dbReference type="ChEBI" id="CHEBI:57540"/>
        <dbReference type="ChEBI" id="CHEBI:57945"/>
        <dbReference type="EC" id="1.6.2.2"/>
    </reaction>
</comment>
<evidence type="ECO:0000256" key="3">
    <source>
        <dbReference type="ARBA" id="ARBA00022827"/>
    </source>
</evidence>
<feature type="binding site" evidence="6">
    <location>
        <position position="132"/>
    </location>
    <ligand>
        <name>FAD</name>
        <dbReference type="ChEBI" id="CHEBI:57692"/>
    </ligand>
</feature>
<evidence type="ECO:0000313" key="11">
    <source>
        <dbReference type="Proteomes" id="UP000001357"/>
    </source>
</evidence>
<accession>A9V5J1</accession>
<feature type="binding site" evidence="6">
    <location>
        <position position="117"/>
    </location>
    <ligand>
        <name>FAD</name>
        <dbReference type="ChEBI" id="CHEBI:57692"/>
    </ligand>
</feature>
<keyword evidence="4 7" id="KW-0560">Oxidoreductase</keyword>
<dbReference type="EMBL" id="CH991560">
    <property type="protein sequence ID" value="EDQ87379.1"/>
    <property type="molecule type" value="Genomic_DNA"/>
</dbReference>
<feature type="binding site" evidence="6">
    <location>
        <position position="207"/>
    </location>
    <ligand>
        <name>FAD</name>
        <dbReference type="ChEBI" id="CHEBI:57692"/>
    </ligand>
</feature>
<proteinExistence type="inferred from homology"/>
<comment type="cofactor">
    <cofactor evidence="1 6 7">
        <name>FAD</name>
        <dbReference type="ChEBI" id="CHEBI:57692"/>
    </cofactor>
</comment>
<dbReference type="PROSITE" id="PS51384">
    <property type="entry name" value="FAD_FR"/>
    <property type="match status" value="1"/>
</dbReference>
<dbReference type="Pfam" id="PF00175">
    <property type="entry name" value="NAD_binding_1"/>
    <property type="match status" value="1"/>
</dbReference>
<feature type="transmembrane region" description="Helical" evidence="8">
    <location>
        <begin position="23"/>
        <end position="51"/>
    </location>
</feature>
<dbReference type="eggNOG" id="KOG0534">
    <property type="taxonomic scope" value="Eukaryota"/>
</dbReference>
<dbReference type="InterPro" id="IPR001834">
    <property type="entry name" value="CBR-like"/>
</dbReference>
<dbReference type="InterPro" id="IPR017938">
    <property type="entry name" value="Riboflavin_synthase-like_b-brl"/>
</dbReference>
<dbReference type="Gene3D" id="3.40.50.80">
    <property type="entry name" value="Nucleotide-binding domain of ferredoxin-NADP reductase (FNR) module"/>
    <property type="match status" value="1"/>
</dbReference>
<gene>
    <name evidence="10" type="ORF">MONBRDRAFT_33466</name>
</gene>
<evidence type="ECO:0000256" key="6">
    <source>
        <dbReference type="PIRSR" id="PIRSR601834-1"/>
    </source>
</evidence>
<keyword evidence="8" id="KW-0812">Transmembrane</keyword>
<dbReference type="RefSeq" id="XP_001747992.1">
    <property type="nucleotide sequence ID" value="XM_001747940.1"/>
</dbReference>
<evidence type="ECO:0000259" key="9">
    <source>
        <dbReference type="PROSITE" id="PS51384"/>
    </source>
</evidence>
<dbReference type="CDD" id="cd06183">
    <property type="entry name" value="cyt_b5_reduct_like"/>
    <property type="match status" value="1"/>
</dbReference>
<feature type="binding site" evidence="6">
    <location>
        <position position="134"/>
    </location>
    <ligand>
        <name>FAD</name>
        <dbReference type="ChEBI" id="CHEBI:57692"/>
    </ligand>
</feature>
<dbReference type="PANTHER" id="PTHR19370">
    <property type="entry name" value="NADH-CYTOCHROME B5 REDUCTASE"/>
    <property type="match status" value="1"/>
</dbReference>
<dbReference type="InParanoid" id="A9V5J1"/>